<evidence type="ECO:0008006" key="4">
    <source>
        <dbReference type="Google" id="ProtNLM"/>
    </source>
</evidence>
<feature type="signal peptide" evidence="1">
    <location>
        <begin position="1"/>
        <end position="20"/>
    </location>
</feature>
<dbReference type="OrthoDB" id="824583at2"/>
<feature type="chain" id="PRO_5016700165" description="DUF4402 domain-containing protein" evidence="1">
    <location>
        <begin position="21"/>
        <end position="186"/>
    </location>
</feature>
<reference evidence="2 3" key="1">
    <citation type="submission" date="2018-03" db="EMBL/GenBank/DDBJ databases">
        <title>Phenotypic and genomic properties of Cyclonatronum proteinivorum gen. nov., sp. nov., a haloalkaliphilic bacteroidete from soda lakes possessing Na+-translocating rhodopsin.</title>
        <authorList>
            <person name="Toshchakov S.V."/>
            <person name="Korzhenkov A."/>
            <person name="Samarov N.I."/>
            <person name="Kublanov I.V."/>
            <person name="Muntyan M.S."/>
            <person name="Sorokin D.Y."/>
        </authorList>
    </citation>
    <scope>NUCLEOTIDE SEQUENCE [LARGE SCALE GENOMIC DNA]</scope>
    <source>
        <strain evidence="2 3">Omega</strain>
    </source>
</reference>
<name>A0A345UIT1_9BACT</name>
<dbReference type="EMBL" id="CP027806">
    <property type="protein sequence ID" value="AXJ00383.1"/>
    <property type="molecule type" value="Genomic_DNA"/>
</dbReference>
<gene>
    <name evidence="2" type="ORF">CYPRO_1118</name>
</gene>
<evidence type="ECO:0000256" key="1">
    <source>
        <dbReference type="SAM" id="SignalP"/>
    </source>
</evidence>
<evidence type="ECO:0000313" key="2">
    <source>
        <dbReference type="EMBL" id="AXJ00383.1"/>
    </source>
</evidence>
<proteinExistence type="predicted"/>
<dbReference type="KEGG" id="cprv:CYPRO_1118"/>
<keyword evidence="1" id="KW-0732">Signal</keyword>
<dbReference type="AlphaFoldDB" id="A0A345UIT1"/>
<accession>A0A345UIT1</accession>
<organism evidence="2 3">
    <name type="scientific">Cyclonatronum proteinivorum</name>
    <dbReference type="NCBI Taxonomy" id="1457365"/>
    <lineage>
        <taxon>Bacteria</taxon>
        <taxon>Pseudomonadati</taxon>
        <taxon>Balneolota</taxon>
        <taxon>Balneolia</taxon>
        <taxon>Balneolales</taxon>
        <taxon>Cyclonatronaceae</taxon>
        <taxon>Cyclonatronum</taxon>
    </lineage>
</organism>
<sequence>MPFLLSILLLLFLLPEVARAQQGSGAASGGERFSMEASIRISGNVITRTGGENILFDTIYDVNFEQTRAGQTVITVDPITDFAAADAGAGYVVAKGAPNAEFQLTFSREVVLRHATERDNVLIVRYLLSGNSIPEQENAAYVLEAAPRFRLNADGEFHFWVGGMVDISKAIRGEYEGEFTLEVEYL</sequence>
<protein>
    <recommendedName>
        <fullName evidence="4">DUF4402 domain-containing protein</fullName>
    </recommendedName>
</protein>
<evidence type="ECO:0000313" key="3">
    <source>
        <dbReference type="Proteomes" id="UP000254808"/>
    </source>
</evidence>
<dbReference type="RefSeq" id="WP_114983658.1">
    <property type="nucleotide sequence ID" value="NZ_CP027806.1"/>
</dbReference>
<keyword evidence="3" id="KW-1185">Reference proteome</keyword>
<dbReference type="Proteomes" id="UP000254808">
    <property type="component" value="Chromosome"/>
</dbReference>